<comment type="subunit">
    <text evidence="13">F-type ATPases have 2 components, F(1) - the catalytic core - and F(0) - the membrane proton channel. F(1) has five subunits: alpha(3), beta(3), gamma(1), delta(1), epsilon(1). F(0) has four main subunits: a(1), b(2) and c(10-14). The alpha and beta chains form an alternating ring which encloses part of the gamma chain. F(1) is attached to F(0) by a central stalk formed by the gamma and epsilon chains, while a peripheral stalk is formed by the delta and b chains.</text>
</comment>
<evidence type="ECO:0000256" key="7">
    <source>
        <dbReference type="ARBA" id="ARBA00022989"/>
    </source>
</evidence>
<accession>A0A0M5KY70</accession>
<keyword evidence="9 15" id="KW-0472">Membrane</keyword>
<keyword evidence="4 15" id="KW-0138">CF(0)</keyword>
<dbReference type="EMBL" id="CP006911">
    <property type="protein sequence ID" value="ALE01178.1"/>
    <property type="molecule type" value="Genomic_DNA"/>
</dbReference>
<dbReference type="NCBIfam" id="NF004411">
    <property type="entry name" value="PRK05759.1-2"/>
    <property type="match status" value="1"/>
</dbReference>
<proteinExistence type="inferred from homology"/>
<comment type="subunit">
    <text evidence="15">F-type ATPases have 2 components, F(1) - the catalytic core - and F(0) - the membrane proton channel. F(1) has five subunits: alpha(3), beta(3), gamma(1), delta(1), epsilon(1). F(0) has three main subunits: a(1), b(2) and c(10-14). The alpha and beta chains form an alternating ring which encloses part of the gamma chain. F(1) is attached to F(0) by a central stalk formed by the gamma and epsilon chains, while a peripheral stalk is formed by the delta and b chains.</text>
</comment>
<dbReference type="CDD" id="cd06503">
    <property type="entry name" value="ATP-synt_Fo_b"/>
    <property type="match status" value="1"/>
</dbReference>
<protein>
    <recommendedName>
        <fullName evidence="15">ATP synthase subunit b</fullName>
    </recommendedName>
    <alternativeName>
        <fullName evidence="15">ATP synthase F(0) sector subunit b</fullName>
    </alternativeName>
    <alternativeName>
        <fullName evidence="15">ATPase subunit I</fullName>
    </alternativeName>
    <alternativeName>
        <fullName evidence="15">F-type ATPase subunit b</fullName>
        <shortName evidence="15">F-ATPase subunit b</shortName>
    </alternativeName>
</protein>
<dbReference type="STRING" id="1125411.W908_00275"/>
<keyword evidence="3 15" id="KW-1003">Cell membrane</keyword>
<reference evidence="17 18" key="1">
    <citation type="journal article" date="2015" name="Genome Announc.">
        <title>Genome Sequence of 'Candidatus Thioglobus singularis' Strain PS1, a Mixotroph from the SUP05 Clade of Marine Gammaproteobacteria.</title>
        <authorList>
            <person name="Marshall K.T."/>
            <person name="Morris R.M."/>
        </authorList>
    </citation>
    <scope>NUCLEOTIDE SEQUENCE [LARGE SCALE GENOMIC DNA]</scope>
    <source>
        <strain evidence="17 18">PS1</strain>
    </source>
</reference>
<dbReference type="OrthoDB" id="9788020at2"/>
<evidence type="ECO:0000313" key="17">
    <source>
        <dbReference type="EMBL" id="ALE01178.1"/>
    </source>
</evidence>
<dbReference type="InterPro" id="IPR002146">
    <property type="entry name" value="ATP_synth_b/b'su_bac/chlpt"/>
</dbReference>
<evidence type="ECO:0000256" key="4">
    <source>
        <dbReference type="ARBA" id="ARBA00022547"/>
    </source>
</evidence>
<dbReference type="HAMAP" id="MF_01398">
    <property type="entry name" value="ATP_synth_b_bprime"/>
    <property type="match status" value="1"/>
</dbReference>
<evidence type="ECO:0000256" key="12">
    <source>
        <dbReference type="ARBA" id="ARBA00025614"/>
    </source>
</evidence>
<dbReference type="KEGG" id="tsn:W908_00275"/>
<keyword evidence="5 15" id="KW-0812">Transmembrane</keyword>
<dbReference type="Proteomes" id="UP000068905">
    <property type="component" value="Chromosome"/>
</dbReference>
<dbReference type="GO" id="GO:0005886">
    <property type="term" value="C:plasma membrane"/>
    <property type="evidence" value="ECO:0007669"/>
    <property type="project" value="UniProtKB-SubCell"/>
</dbReference>
<dbReference type="AlphaFoldDB" id="A0A0M5KY70"/>
<organism evidence="17 18">
    <name type="scientific">Candidatus Pseudothioglobus singularis PS1</name>
    <dbReference type="NCBI Taxonomy" id="1125411"/>
    <lineage>
        <taxon>Bacteria</taxon>
        <taxon>Pseudomonadati</taxon>
        <taxon>Pseudomonadota</taxon>
        <taxon>Gammaproteobacteria</taxon>
        <taxon>Candidatus Pseudothioglobaceae</taxon>
        <taxon>Candidatus Pseudothioglobus</taxon>
    </lineage>
</organism>
<dbReference type="InterPro" id="IPR005864">
    <property type="entry name" value="ATP_synth_F0_bsu_bac"/>
</dbReference>
<keyword evidence="10 15" id="KW-0066">ATP synthesis</keyword>
<evidence type="ECO:0000256" key="16">
    <source>
        <dbReference type="RuleBase" id="RU003848"/>
    </source>
</evidence>
<dbReference type="NCBIfam" id="TIGR01144">
    <property type="entry name" value="ATP_synt_b"/>
    <property type="match status" value="1"/>
</dbReference>
<comment type="similarity">
    <text evidence="1 15 16">Belongs to the ATPase B chain family.</text>
</comment>
<dbReference type="RefSeq" id="WP_020023683.1">
    <property type="nucleotide sequence ID" value="NZ_CP006911.1"/>
</dbReference>
<keyword evidence="18" id="KW-1185">Reference proteome</keyword>
<sequence>MNINLTLIGQTIMFAMFVWFCMKFVWPPLVEAMAARKKAIEDGLKAAELGKEEHALAQKNAEDLIESSKTQAAEIIANADKQASVMIDNAKGTASEEADKIKAHAKSELDQEVVKARNELKDQVSTLVMQGVNSVLDKEVDSKTHKDMLSKLSQSL</sequence>
<keyword evidence="6 15" id="KW-0375">Hydrogen ion transport</keyword>
<dbReference type="PATRIC" id="fig|1125411.7.peg.54"/>
<keyword evidence="7 15" id="KW-1133">Transmembrane helix</keyword>
<dbReference type="InterPro" id="IPR050059">
    <property type="entry name" value="ATP_synthase_B_chain"/>
</dbReference>
<evidence type="ECO:0000256" key="15">
    <source>
        <dbReference type="HAMAP-Rule" id="MF_01398"/>
    </source>
</evidence>
<evidence type="ECO:0000256" key="13">
    <source>
        <dbReference type="ARBA" id="ARBA00026054"/>
    </source>
</evidence>
<evidence type="ECO:0000256" key="1">
    <source>
        <dbReference type="ARBA" id="ARBA00005513"/>
    </source>
</evidence>
<dbReference type="GO" id="GO:0045259">
    <property type="term" value="C:proton-transporting ATP synthase complex"/>
    <property type="evidence" value="ECO:0007669"/>
    <property type="project" value="UniProtKB-KW"/>
</dbReference>
<comment type="function">
    <text evidence="11 15">F(1)F(0) ATP synthase produces ATP from ADP in the presence of a proton or sodium gradient. F-type ATPases consist of two structural domains, F(1) containing the extramembraneous catalytic core and F(0) containing the membrane proton channel, linked together by a central stalk and a peripheral stalk. During catalysis, ATP synthesis in the catalytic domain of F(1) is coupled via a rotary mechanism of the central stalk subunits to proton translocation.</text>
</comment>
<gene>
    <name evidence="15" type="primary">atpF</name>
    <name evidence="17" type="ORF">W908_00275</name>
</gene>
<feature type="transmembrane region" description="Helical" evidence="15">
    <location>
        <begin position="6"/>
        <end position="26"/>
    </location>
</feature>
<dbReference type="PANTHER" id="PTHR33445">
    <property type="entry name" value="ATP SYNTHASE SUBUNIT B', CHLOROPLASTIC"/>
    <property type="match status" value="1"/>
</dbReference>
<dbReference type="Pfam" id="PF00430">
    <property type="entry name" value="ATP-synt_B"/>
    <property type="match status" value="1"/>
</dbReference>
<evidence type="ECO:0000256" key="8">
    <source>
        <dbReference type="ARBA" id="ARBA00023065"/>
    </source>
</evidence>
<evidence type="ECO:0000256" key="2">
    <source>
        <dbReference type="ARBA" id="ARBA00022448"/>
    </source>
</evidence>
<dbReference type="InterPro" id="IPR028987">
    <property type="entry name" value="ATP_synth_B-like_membr_sf"/>
</dbReference>
<dbReference type="GO" id="GO:0046933">
    <property type="term" value="F:proton-transporting ATP synthase activity, rotational mechanism"/>
    <property type="evidence" value="ECO:0007669"/>
    <property type="project" value="UniProtKB-UniRule"/>
</dbReference>
<evidence type="ECO:0000256" key="9">
    <source>
        <dbReference type="ARBA" id="ARBA00023136"/>
    </source>
</evidence>
<dbReference type="GO" id="GO:0046961">
    <property type="term" value="F:proton-transporting ATPase activity, rotational mechanism"/>
    <property type="evidence" value="ECO:0007669"/>
    <property type="project" value="TreeGrafter"/>
</dbReference>
<keyword evidence="8 15" id="KW-0406">Ion transport</keyword>
<dbReference type="PANTHER" id="PTHR33445:SF1">
    <property type="entry name" value="ATP SYNTHASE SUBUNIT B"/>
    <property type="match status" value="1"/>
</dbReference>
<evidence type="ECO:0000256" key="5">
    <source>
        <dbReference type="ARBA" id="ARBA00022692"/>
    </source>
</evidence>
<evidence type="ECO:0000256" key="14">
    <source>
        <dbReference type="ARBA" id="ARBA00037847"/>
    </source>
</evidence>
<dbReference type="SUPFAM" id="SSF81573">
    <property type="entry name" value="F1F0 ATP synthase subunit B, membrane domain"/>
    <property type="match status" value="1"/>
</dbReference>
<evidence type="ECO:0000256" key="11">
    <source>
        <dbReference type="ARBA" id="ARBA00025198"/>
    </source>
</evidence>
<dbReference type="Gene3D" id="1.20.5.620">
    <property type="entry name" value="F1F0 ATP synthase subunit B, membrane domain"/>
    <property type="match status" value="1"/>
</dbReference>
<keyword evidence="2 15" id="KW-0813">Transport</keyword>
<comment type="subcellular location">
    <subcellularLocation>
        <location evidence="15">Cell membrane</location>
        <topology evidence="15">Single-pass membrane protein</topology>
    </subcellularLocation>
    <subcellularLocation>
        <location evidence="14">Endomembrane system</location>
        <topology evidence="14">Single-pass membrane protein</topology>
    </subcellularLocation>
</comment>
<evidence type="ECO:0000256" key="3">
    <source>
        <dbReference type="ARBA" id="ARBA00022475"/>
    </source>
</evidence>
<dbReference type="GO" id="GO:0012505">
    <property type="term" value="C:endomembrane system"/>
    <property type="evidence" value="ECO:0007669"/>
    <property type="project" value="UniProtKB-SubCell"/>
</dbReference>
<evidence type="ECO:0000256" key="10">
    <source>
        <dbReference type="ARBA" id="ARBA00023310"/>
    </source>
</evidence>
<comment type="function">
    <text evidence="12">Component of the F(0) channel, it forms part of the peripheral stalk, linking F(1) to F(0). The b'-subunit is a diverged and duplicated form of b found in plants and photosynthetic bacteria.</text>
</comment>
<evidence type="ECO:0000256" key="6">
    <source>
        <dbReference type="ARBA" id="ARBA00022781"/>
    </source>
</evidence>
<name>A0A0M5KY70_9GAMM</name>
<evidence type="ECO:0000313" key="18">
    <source>
        <dbReference type="Proteomes" id="UP000068905"/>
    </source>
</evidence>